<dbReference type="SUPFAM" id="SSF56281">
    <property type="entry name" value="Metallo-hydrolase/oxidoreductase"/>
    <property type="match status" value="1"/>
</dbReference>
<organism evidence="6 7">
    <name type="scientific">Kiloniella laminariae</name>
    <dbReference type="NCBI Taxonomy" id="454162"/>
    <lineage>
        <taxon>Bacteria</taxon>
        <taxon>Pseudomonadati</taxon>
        <taxon>Pseudomonadota</taxon>
        <taxon>Alphaproteobacteria</taxon>
        <taxon>Rhodospirillales</taxon>
        <taxon>Kiloniellaceae</taxon>
        <taxon>Kiloniella</taxon>
    </lineage>
</organism>
<evidence type="ECO:0000256" key="2">
    <source>
        <dbReference type="ARBA" id="ARBA00022723"/>
    </source>
</evidence>
<dbReference type="EMBL" id="JAPWGY010000003">
    <property type="protein sequence ID" value="MCZ4281399.1"/>
    <property type="molecule type" value="Genomic_DNA"/>
</dbReference>
<keyword evidence="2" id="KW-0479">Metal-binding</keyword>
<dbReference type="PANTHER" id="PTHR42978">
    <property type="entry name" value="QUORUM-QUENCHING LACTONASE YTNP-RELATED-RELATED"/>
    <property type="match status" value="1"/>
</dbReference>
<dbReference type="CDD" id="cd07720">
    <property type="entry name" value="OPHC2-like_MBL-fold"/>
    <property type="match status" value="1"/>
</dbReference>
<evidence type="ECO:0000313" key="7">
    <source>
        <dbReference type="Proteomes" id="UP001069802"/>
    </source>
</evidence>
<dbReference type="RefSeq" id="WP_269423551.1">
    <property type="nucleotide sequence ID" value="NZ_JAPWGY010000003.1"/>
</dbReference>
<dbReference type="InterPro" id="IPR001279">
    <property type="entry name" value="Metallo-B-lactamas"/>
</dbReference>
<proteinExistence type="inferred from homology"/>
<feature type="domain" description="Metallo-beta-lactamase" evidence="5">
    <location>
        <begin position="108"/>
        <end position="312"/>
    </location>
</feature>
<reference evidence="6" key="1">
    <citation type="submission" date="2022-12" db="EMBL/GenBank/DDBJ databases">
        <title>Bacterial isolates from different developmental stages of Nematostella vectensis.</title>
        <authorList>
            <person name="Fraune S."/>
        </authorList>
    </citation>
    <scope>NUCLEOTIDE SEQUENCE</scope>
    <source>
        <strain evidence="6">G21630-S1</strain>
    </source>
</reference>
<keyword evidence="4" id="KW-0862">Zinc</keyword>
<keyword evidence="3" id="KW-0378">Hydrolase</keyword>
<sequence length="339" mass="36254">MTLTRRSLLQGSLKAAGATVGIAAGAGLLSSVGGSGALIGSSLAAAAPSGSQSPGVYRFTVGAFEVTALLDGYIDADPALIPEFDRSVASELYRSQFRAPLGEKVRIGVNCFVINTGDKLVLVDSGTADKYGPTVGKLPENLRVAGIAPESIDAILITHMHIDHISGISSADGKALFPNAELIVHKADWDFWHDDAVIAKAAEFMQTNALNSRAMALPYQKRLTLIEEDGEILPGIEAMALPGHTPGHMGCLLRSDGQELLIWGDVVHFSALQFAYPEWSVVFDVDMAQAKQTRRRMLDRVAADRVAVLGSHLDFPGLGHVARDGDSFRYVPSSWQYQI</sequence>
<evidence type="ECO:0000256" key="3">
    <source>
        <dbReference type="ARBA" id="ARBA00022801"/>
    </source>
</evidence>
<name>A0ABT4LJY9_9PROT</name>
<dbReference type="Proteomes" id="UP001069802">
    <property type="component" value="Unassembled WGS sequence"/>
</dbReference>
<evidence type="ECO:0000259" key="5">
    <source>
        <dbReference type="SMART" id="SM00849"/>
    </source>
</evidence>
<evidence type="ECO:0000256" key="4">
    <source>
        <dbReference type="ARBA" id="ARBA00022833"/>
    </source>
</evidence>
<dbReference type="InterPro" id="IPR036866">
    <property type="entry name" value="RibonucZ/Hydroxyglut_hydro"/>
</dbReference>
<dbReference type="Pfam" id="PF00753">
    <property type="entry name" value="Lactamase_B"/>
    <property type="match status" value="1"/>
</dbReference>
<keyword evidence="7" id="KW-1185">Reference proteome</keyword>
<accession>A0ABT4LJY9</accession>
<protein>
    <submittedName>
        <fullName evidence="6">MBL fold metallo-hydrolase</fullName>
    </submittedName>
</protein>
<dbReference type="InterPro" id="IPR051013">
    <property type="entry name" value="MBL_superfamily_lactonases"/>
</dbReference>
<dbReference type="Gene3D" id="3.60.15.10">
    <property type="entry name" value="Ribonuclease Z/Hydroxyacylglutathione hydrolase-like"/>
    <property type="match status" value="1"/>
</dbReference>
<comment type="similarity">
    <text evidence="1">Belongs to the metallo-beta-lactamase superfamily.</text>
</comment>
<evidence type="ECO:0000313" key="6">
    <source>
        <dbReference type="EMBL" id="MCZ4281399.1"/>
    </source>
</evidence>
<gene>
    <name evidence="6" type="ORF">O4H49_11465</name>
</gene>
<dbReference type="PANTHER" id="PTHR42978:SF6">
    <property type="entry name" value="QUORUM-QUENCHING LACTONASE YTNP-RELATED"/>
    <property type="match status" value="1"/>
</dbReference>
<evidence type="ECO:0000256" key="1">
    <source>
        <dbReference type="ARBA" id="ARBA00007749"/>
    </source>
</evidence>
<dbReference type="SMART" id="SM00849">
    <property type="entry name" value="Lactamase_B"/>
    <property type="match status" value="1"/>
</dbReference>
<comment type="caution">
    <text evidence="6">The sequence shown here is derived from an EMBL/GenBank/DDBJ whole genome shotgun (WGS) entry which is preliminary data.</text>
</comment>
<dbReference type="InterPro" id="IPR006311">
    <property type="entry name" value="TAT_signal"/>
</dbReference>
<dbReference type="PROSITE" id="PS51318">
    <property type="entry name" value="TAT"/>
    <property type="match status" value="1"/>
</dbReference>